<reference evidence="2" key="1">
    <citation type="submission" date="2025-08" db="UniProtKB">
        <authorList>
            <consortium name="RefSeq"/>
        </authorList>
    </citation>
    <scope>IDENTIFICATION</scope>
    <source>
        <tissue evidence="2">Tentacle</tissue>
    </source>
</reference>
<evidence type="ECO:0000313" key="1">
    <source>
        <dbReference type="Proteomes" id="UP000515163"/>
    </source>
</evidence>
<dbReference type="KEGG" id="aten:116305741"/>
<dbReference type="AlphaFoldDB" id="A0A6P8IWS2"/>
<dbReference type="Proteomes" id="UP000515163">
    <property type="component" value="Unplaced"/>
</dbReference>
<evidence type="ECO:0000313" key="2">
    <source>
        <dbReference type="RefSeq" id="XP_031571584.1"/>
    </source>
</evidence>
<dbReference type="GeneID" id="116305741"/>
<keyword evidence="1" id="KW-1185">Reference proteome</keyword>
<accession>A0A6P8IWS2</accession>
<protein>
    <submittedName>
        <fullName evidence="2">Uncharacterized protein LOC116305741</fullName>
    </submittedName>
</protein>
<proteinExistence type="predicted"/>
<sequence>MKAGLYIPYDNPSDLAQMTVTKCTKYCCKKPGIIDIVFLLNKYCYCVSCYSVKLCRLFSIDPPEGFHPVAVVLNKDIVATLVSPTSSQRRPNPWMSGSGRVFTNHLFTKKLSPTKLSVSTRHVWNAATRFGREREERRQSTTNKVTLPPIPVPTSFPTSLRPTRIAIKERTVEGKGNEDISIQCLGTFKITRVLAFGIVGDTKTVTDFDRYCQANIKDVDNAKICIISLKRVYKTNYPPFISTKVTYKCTYFTRN</sequence>
<dbReference type="InParanoid" id="A0A6P8IWS2"/>
<name>A0A6P8IWS2_ACTTE</name>
<organism evidence="1 2">
    <name type="scientific">Actinia tenebrosa</name>
    <name type="common">Australian red waratah sea anemone</name>
    <dbReference type="NCBI Taxonomy" id="6105"/>
    <lineage>
        <taxon>Eukaryota</taxon>
        <taxon>Metazoa</taxon>
        <taxon>Cnidaria</taxon>
        <taxon>Anthozoa</taxon>
        <taxon>Hexacorallia</taxon>
        <taxon>Actiniaria</taxon>
        <taxon>Actiniidae</taxon>
        <taxon>Actinia</taxon>
    </lineage>
</organism>
<dbReference type="RefSeq" id="XP_031571584.1">
    <property type="nucleotide sequence ID" value="XM_031715724.1"/>
</dbReference>
<gene>
    <name evidence="2" type="primary">LOC116305741</name>
</gene>
<dbReference type="OrthoDB" id="5959381at2759"/>